<dbReference type="OrthoDB" id="94039at2759"/>
<dbReference type="InterPro" id="IPR029058">
    <property type="entry name" value="AB_hydrolase_fold"/>
</dbReference>
<name>A0A164YAQ2_9AGAM</name>
<protein>
    <submittedName>
        <fullName evidence="2">Alpha/beta-hydrolase</fullName>
    </submittedName>
</protein>
<keyword evidence="3" id="KW-1185">Reference proteome</keyword>
<dbReference type="Gene3D" id="3.40.50.1820">
    <property type="entry name" value="alpha/beta hydrolase"/>
    <property type="match status" value="1"/>
</dbReference>
<evidence type="ECO:0000313" key="2">
    <source>
        <dbReference type="EMBL" id="KZS96743.1"/>
    </source>
</evidence>
<sequence>MVLSSEYHIVDPRPEYPFQLTARCYKPSVPSIDGYTLVFAHGTAYHKEHWEPEIERLFELSRNSDYPIREAWSIDCPNHGDAGVLNAKVLQSGYSEMFDWQEYSRSINIFLNQFGDGYFADHKLVGIGHSSGATALILAGTYLPTIRFDSVVLCEVMMYPKHIQEGDQASNNKALMAAGTLKRNDIWPSKQAAFNDLSKKKIFASWDRRILEIYCKYGLTELPTANYPDKKNGVTWKCYKYQERATYLDITAKVRAFNYLPHLCKKSRVHIIWGDICDLVPRENHDAIVDQCEGRAVSVQRVKGAAHLITQTHPIELADRIFQALARDATTRASGTYISRL</sequence>
<dbReference type="SUPFAM" id="SSF53474">
    <property type="entry name" value="alpha/beta-Hydrolases"/>
    <property type="match status" value="1"/>
</dbReference>
<dbReference type="EMBL" id="KV419398">
    <property type="protein sequence ID" value="KZS96743.1"/>
    <property type="molecule type" value="Genomic_DNA"/>
</dbReference>
<dbReference type="AlphaFoldDB" id="A0A164YAQ2"/>
<organism evidence="2 3">
    <name type="scientific">Sistotremastrum niveocremeum HHB9708</name>
    <dbReference type="NCBI Taxonomy" id="1314777"/>
    <lineage>
        <taxon>Eukaryota</taxon>
        <taxon>Fungi</taxon>
        <taxon>Dikarya</taxon>
        <taxon>Basidiomycota</taxon>
        <taxon>Agaricomycotina</taxon>
        <taxon>Agaricomycetes</taxon>
        <taxon>Sistotremastrales</taxon>
        <taxon>Sistotremastraceae</taxon>
        <taxon>Sertulicium</taxon>
        <taxon>Sertulicium niveocremeum</taxon>
    </lineage>
</organism>
<gene>
    <name evidence="2" type="ORF">SISNIDRAFT_482537</name>
</gene>
<keyword evidence="2" id="KW-0378">Hydrolase</keyword>
<dbReference type="InterPro" id="IPR000073">
    <property type="entry name" value="AB_hydrolase_1"/>
</dbReference>
<accession>A0A164YAQ2</accession>
<evidence type="ECO:0000313" key="3">
    <source>
        <dbReference type="Proteomes" id="UP000076722"/>
    </source>
</evidence>
<proteinExistence type="predicted"/>
<dbReference type="GO" id="GO:0016787">
    <property type="term" value="F:hydrolase activity"/>
    <property type="evidence" value="ECO:0007669"/>
    <property type="project" value="UniProtKB-KW"/>
</dbReference>
<evidence type="ECO:0000259" key="1">
    <source>
        <dbReference type="Pfam" id="PF12697"/>
    </source>
</evidence>
<dbReference type="Pfam" id="PF12697">
    <property type="entry name" value="Abhydrolase_6"/>
    <property type="match status" value="1"/>
</dbReference>
<dbReference type="STRING" id="1314777.A0A164YAQ2"/>
<feature type="domain" description="AB hydrolase-1" evidence="1">
    <location>
        <begin position="37"/>
        <end position="319"/>
    </location>
</feature>
<reference evidence="2 3" key="1">
    <citation type="journal article" date="2016" name="Mol. Biol. Evol.">
        <title>Comparative Genomics of Early-Diverging Mushroom-Forming Fungi Provides Insights into the Origins of Lignocellulose Decay Capabilities.</title>
        <authorList>
            <person name="Nagy L.G."/>
            <person name="Riley R."/>
            <person name="Tritt A."/>
            <person name="Adam C."/>
            <person name="Daum C."/>
            <person name="Floudas D."/>
            <person name="Sun H."/>
            <person name="Yadav J.S."/>
            <person name="Pangilinan J."/>
            <person name="Larsson K.H."/>
            <person name="Matsuura K."/>
            <person name="Barry K."/>
            <person name="Labutti K."/>
            <person name="Kuo R."/>
            <person name="Ohm R.A."/>
            <person name="Bhattacharya S.S."/>
            <person name="Shirouzu T."/>
            <person name="Yoshinaga Y."/>
            <person name="Martin F.M."/>
            <person name="Grigoriev I.V."/>
            <person name="Hibbett D.S."/>
        </authorList>
    </citation>
    <scope>NUCLEOTIDE SEQUENCE [LARGE SCALE GENOMIC DNA]</scope>
    <source>
        <strain evidence="2 3">HHB9708</strain>
    </source>
</reference>
<dbReference type="Proteomes" id="UP000076722">
    <property type="component" value="Unassembled WGS sequence"/>
</dbReference>